<dbReference type="Proteomes" id="UP000286912">
    <property type="component" value="Unassembled WGS sequence"/>
</dbReference>
<protein>
    <submittedName>
        <fullName evidence="1">Uncharacterized protein</fullName>
    </submittedName>
</protein>
<reference evidence="1 2" key="1">
    <citation type="submission" date="2018-12" db="EMBL/GenBank/DDBJ databases">
        <title>three novel Halomonas strain isolated from plants.</title>
        <authorList>
            <person name="Sun C."/>
        </authorList>
    </citation>
    <scope>NUCLEOTIDE SEQUENCE [LARGE SCALE GENOMIC DNA]</scope>
    <source>
        <strain evidence="1 2">RC</strain>
    </source>
</reference>
<dbReference type="RefSeq" id="WP_126981673.1">
    <property type="nucleotide sequence ID" value="NZ_RZHD01000005.1"/>
</dbReference>
<gene>
    <name evidence="1" type="ORF">ELY37_09560</name>
</gene>
<accession>A0A3S0YMH3</accession>
<organism evidence="1 2">
    <name type="scientific">Vreelandella populi</name>
    <dbReference type="NCBI Taxonomy" id="2498858"/>
    <lineage>
        <taxon>Bacteria</taxon>
        <taxon>Pseudomonadati</taxon>
        <taxon>Pseudomonadota</taxon>
        <taxon>Gammaproteobacteria</taxon>
        <taxon>Oceanospirillales</taxon>
        <taxon>Halomonadaceae</taxon>
        <taxon>Vreelandella</taxon>
    </lineage>
</organism>
<keyword evidence="2" id="KW-1185">Reference proteome</keyword>
<sequence length="98" mass="10456">MATPATNPVLLFRGIDVELNRCSPATRNAITADIGGANPLADLEALEERTTAGAAGQLAATMLANGAAAVDIEDALCELRAHLDEHFLQRKLVRLYER</sequence>
<evidence type="ECO:0000313" key="2">
    <source>
        <dbReference type="Proteomes" id="UP000286912"/>
    </source>
</evidence>
<comment type="caution">
    <text evidence="1">The sequence shown here is derived from an EMBL/GenBank/DDBJ whole genome shotgun (WGS) entry which is preliminary data.</text>
</comment>
<dbReference type="OrthoDB" id="6167603at2"/>
<proteinExistence type="predicted"/>
<dbReference type="AlphaFoldDB" id="A0A3S0YMH3"/>
<name>A0A3S0YMH3_9GAMM</name>
<evidence type="ECO:0000313" key="1">
    <source>
        <dbReference type="EMBL" id="RUR46226.1"/>
    </source>
</evidence>
<dbReference type="EMBL" id="RZHD01000005">
    <property type="protein sequence ID" value="RUR46226.1"/>
    <property type="molecule type" value="Genomic_DNA"/>
</dbReference>